<evidence type="ECO:0000313" key="5">
    <source>
        <dbReference type="EMBL" id="TLD93953.1"/>
    </source>
</evidence>
<dbReference type="InterPro" id="IPR020019">
    <property type="entry name" value="AcTrfase_PglD-like"/>
</dbReference>
<feature type="site" description="Increases basicity of active site His" evidence="2">
    <location>
        <position position="153"/>
    </location>
</feature>
<feature type="domain" description="PglD N-terminal" evidence="4">
    <location>
        <begin position="14"/>
        <end position="95"/>
    </location>
</feature>
<organism evidence="5 6">
    <name type="scientific">Helicobacter magdeburgensis</name>
    <dbReference type="NCBI Taxonomy" id="471858"/>
    <lineage>
        <taxon>Bacteria</taxon>
        <taxon>Pseudomonadati</taxon>
        <taxon>Campylobacterota</taxon>
        <taxon>Epsilonproteobacteria</taxon>
        <taxon>Campylobacterales</taxon>
        <taxon>Helicobacteraceae</taxon>
        <taxon>Helicobacter</taxon>
    </lineage>
</organism>
<dbReference type="Pfam" id="PF17836">
    <property type="entry name" value="PglD_N"/>
    <property type="match status" value="1"/>
</dbReference>
<proteinExistence type="inferred from homology"/>
<dbReference type="GO" id="GO:0016740">
    <property type="term" value="F:transferase activity"/>
    <property type="evidence" value="ECO:0007669"/>
    <property type="project" value="UniProtKB-KW"/>
</dbReference>
<dbReference type="PANTHER" id="PTHR43300">
    <property type="entry name" value="ACETYLTRANSFERASE"/>
    <property type="match status" value="1"/>
</dbReference>
<accession>A0A4U8T3I3</accession>
<feature type="binding site" evidence="3">
    <location>
        <position position="82"/>
    </location>
    <ligand>
        <name>substrate</name>
    </ligand>
</feature>
<dbReference type="Gene3D" id="2.160.10.10">
    <property type="entry name" value="Hexapeptide repeat proteins"/>
    <property type="match status" value="1"/>
</dbReference>
<dbReference type="InterPro" id="IPR050179">
    <property type="entry name" value="Trans_hexapeptide_repeat"/>
</dbReference>
<dbReference type="InterPro" id="IPR011004">
    <property type="entry name" value="Trimer_LpxA-like_sf"/>
</dbReference>
<dbReference type="SUPFAM" id="SSF51161">
    <property type="entry name" value="Trimeric LpxA-like enzymes"/>
    <property type="match status" value="1"/>
</dbReference>
<name>A0A4U8T3I3_9HELI</name>
<protein>
    <submittedName>
        <fullName evidence="5">Acetyltransferase</fullName>
    </submittedName>
</protein>
<dbReference type="AlphaFoldDB" id="A0A4U8T3I3"/>
<feature type="binding site" evidence="3">
    <location>
        <position position="161"/>
    </location>
    <ligand>
        <name>acetyl-CoA</name>
        <dbReference type="ChEBI" id="CHEBI:57288"/>
    </ligand>
</feature>
<gene>
    <name evidence="5" type="ORF">LS74_001030</name>
</gene>
<comment type="similarity">
    <text evidence="1">Belongs to the transferase hexapeptide repeat family.</text>
</comment>
<reference evidence="5 6" key="1">
    <citation type="journal article" date="2014" name="Genome Announc.">
        <title>Draft genome sequences of eight enterohepatic helicobacter species isolated from both laboratory and wild rodents.</title>
        <authorList>
            <person name="Sheh A."/>
            <person name="Shen Z."/>
            <person name="Fox J.G."/>
        </authorList>
    </citation>
    <scope>NUCLEOTIDE SEQUENCE [LARGE SCALE GENOMIC DNA]</scope>
    <source>
        <strain evidence="5 6">MIT 96-1001</strain>
    </source>
</reference>
<dbReference type="EMBL" id="JRPE02000001">
    <property type="protein sequence ID" value="TLD93953.1"/>
    <property type="molecule type" value="Genomic_DNA"/>
</dbReference>
<dbReference type="Proteomes" id="UP000029921">
    <property type="component" value="Unassembled WGS sequence"/>
</dbReference>
<dbReference type="CDD" id="cd03360">
    <property type="entry name" value="LbH_AT_putative"/>
    <property type="match status" value="1"/>
</dbReference>
<keyword evidence="6" id="KW-1185">Reference proteome</keyword>
<evidence type="ECO:0000256" key="3">
    <source>
        <dbReference type="PIRSR" id="PIRSR620019-2"/>
    </source>
</evidence>
<evidence type="ECO:0000256" key="2">
    <source>
        <dbReference type="PIRSR" id="PIRSR620019-1"/>
    </source>
</evidence>
<sequence length="290" mass="31617">MAKVFHILHRIKPKLVLIGGGGHARACIDVIEQENRFKIYGIVDSFALQNGISEVLGYPILGGDELLESLYTQVKIAFIALGQIKTPAHRMRIYQNLKAIGYNLPTIISPLAYIAKGVNLKEGSIIMHHALVNANAKIGTACIINSKALVEHDCVVEDFCHLSTASVINGNCHIGEGSFLGSNMILAHNTAVAPNSVLYNNPLEASQNISRISPSLANKSNSQGSLQESATHYSNKNLSLQIDKKLTGGGDRVKYLYPCNSGFSFFRFQAKSFYPFSKHITSSYPVKIAI</sequence>
<feature type="active site" description="Proton acceptor" evidence="2">
    <location>
        <position position="152"/>
    </location>
</feature>
<dbReference type="Gene3D" id="3.40.50.20">
    <property type="match status" value="1"/>
</dbReference>
<dbReference type="InterPro" id="IPR041561">
    <property type="entry name" value="PglD_N"/>
</dbReference>
<comment type="caution">
    <text evidence="5">The sequence shown here is derived from an EMBL/GenBank/DDBJ whole genome shotgun (WGS) entry which is preliminary data.</text>
</comment>
<evidence type="ECO:0000259" key="4">
    <source>
        <dbReference type="Pfam" id="PF17836"/>
    </source>
</evidence>
<dbReference type="RefSeq" id="WP_034587369.1">
    <property type="nucleotide sequence ID" value="NZ_JRPE02000001.1"/>
</dbReference>
<evidence type="ECO:0000313" key="6">
    <source>
        <dbReference type="Proteomes" id="UP000029921"/>
    </source>
</evidence>
<evidence type="ECO:0000256" key="1">
    <source>
        <dbReference type="ARBA" id="ARBA00007274"/>
    </source>
</evidence>
<dbReference type="NCBIfam" id="TIGR03570">
    <property type="entry name" value="NeuD_NnaD"/>
    <property type="match status" value="1"/>
</dbReference>
<dbReference type="PANTHER" id="PTHR43300:SF7">
    <property type="entry name" value="UDP-N-ACETYLBACILLOSAMINE N-ACETYLTRANSFERASE"/>
    <property type="match status" value="1"/>
</dbReference>